<feature type="transmembrane region" description="Helical" evidence="1">
    <location>
        <begin position="137"/>
        <end position="159"/>
    </location>
</feature>
<evidence type="ECO:0000313" key="3">
    <source>
        <dbReference type="EMBL" id="RAU21448.1"/>
    </source>
</evidence>
<keyword evidence="1" id="KW-0812">Transmembrane</keyword>
<proteinExistence type="predicted"/>
<keyword evidence="1" id="KW-1133">Transmembrane helix</keyword>
<dbReference type="PANTHER" id="PTHR42709:SF11">
    <property type="entry name" value="DEDA FAMILY PROTEIN"/>
    <property type="match status" value="1"/>
</dbReference>
<evidence type="ECO:0000259" key="2">
    <source>
        <dbReference type="Pfam" id="PF09335"/>
    </source>
</evidence>
<feature type="domain" description="VTT" evidence="2">
    <location>
        <begin position="35"/>
        <end position="155"/>
    </location>
</feature>
<organism evidence="3 4">
    <name type="scientific">Paramagnetospirillum kuznetsovii</name>
    <dbReference type="NCBI Taxonomy" id="2053833"/>
    <lineage>
        <taxon>Bacteria</taxon>
        <taxon>Pseudomonadati</taxon>
        <taxon>Pseudomonadota</taxon>
        <taxon>Alphaproteobacteria</taxon>
        <taxon>Rhodospirillales</taxon>
        <taxon>Magnetospirillaceae</taxon>
        <taxon>Paramagnetospirillum</taxon>
    </lineage>
</organism>
<feature type="transmembrane region" description="Helical" evidence="1">
    <location>
        <begin position="18"/>
        <end position="35"/>
    </location>
</feature>
<dbReference type="AlphaFoldDB" id="A0A364NWJ3"/>
<dbReference type="EMBL" id="PGTO01000010">
    <property type="protein sequence ID" value="RAU21448.1"/>
    <property type="molecule type" value="Genomic_DNA"/>
</dbReference>
<dbReference type="InterPro" id="IPR032816">
    <property type="entry name" value="VTT_dom"/>
</dbReference>
<feature type="transmembrane region" description="Helical" evidence="1">
    <location>
        <begin position="171"/>
        <end position="189"/>
    </location>
</feature>
<comment type="caution">
    <text evidence="3">The sequence shown here is derived from an EMBL/GenBank/DDBJ whole genome shotgun (WGS) entry which is preliminary data.</text>
</comment>
<sequence length="192" mass="21544">MLTRIYDWMMAKAADRRAIWWLAAVSFIESSFFPIPPDVMLIPMVIAAPTQWLRVALVCTISSVVGGYLGYAIGYFAMDSIGAAILGAFHLQDKFLALKPIIDEWGVWFIIIKGMTPIPYKLVTITAGAFDFDLMKFTFASILARGMRFFMVAALLWKFGPPIRDFVETRLKLVTTVFVVVLVGGFFVVKLL</sequence>
<gene>
    <name evidence="3" type="ORF">CU669_13560</name>
</gene>
<dbReference type="GO" id="GO:0005886">
    <property type="term" value="C:plasma membrane"/>
    <property type="evidence" value="ECO:0007669"/>
    <property type="project" value="TreeGrafter"/>
</dbReference>
<evidence type="ECO:0000313" key="4">
    <source>
        <dbReference type="Proteomes" id="UP000251075"/>
    </source>
</evidence>
<protein>
    <submittedName>
        <fullName evidence="3">Cytochrome B</fullName>
    </submittedName>
</protein>
<keyword evidence="1" id="KW-0472">Membrane</keyword>
<keyword evidence="4" id="KW-1185">Reference proteome</keyword>
<dbReference type="Pfam" id="PF09335">
    <property type="entry name" value="VTT_dom"/>
    <property type="match status" value="1"/>
</dbReference>
<name>A0A364NWJ3_9PROT</name>
<reference evidence="3 4" key="1">
    <citation type="submission" date="2017-11" db="EMBL/GenBank/DDBJ databases">
        <title>Draft genome sequence of magnetotactic bacterium Magnetospirillum kuznetsovii LBB-42.</title>
        <authorList>
            <person name="Grouzdev D.S."/>
            <person name="Rysina M.S."/>
            <person name="Baslerov R.V."/>
            <person name="Koziaeva V."/>
        </authorList>
    </citation>
    <scope>NUCLEOTIDE SEQUENCE [LARGE SCALE GENOMIC DNA]</scope>
    <source>
        <strain evidence="3 4">LBB-42</strain>
    </source>
</reference>
<dbReference type="InterPro" id="IPR051311">
    <property type="entry name" value="DedA_domain"/>
</dbReference>
<evidence type="ECO:0000256" key="1">
    <source>
        <dbReference type="SAM" id="Phobius"/>
    </source>
</evidence>
<dbReference type="Proteomes" id="UP000251075">
    <property type="component" value="Unassembled WGS sequence"/>
</dbReference>
<dbReference type="OrthoDB" id="9810270at2"/>
<accession>A0A364NWJ3</accession>
<dbReference type="PANTHER" id="PTHR42709">
    <property type="entry name" value="ALKALINE PHOSPHATASE LIKE PROTEIN"/>
    <property type="match status" value="1"/>
</dbReference>
<dbReference type="RefSeq" id="WP_112145574.1">
    <property type="nucleotide sequence ID" value="NZ_PGTO01000010.1"/>
</dbReference>